<evidence type="ECO:0000256" key="12">
    <source>
        <dbReference type="ARBA" id="ARBA00029757"/>
    </source>
</evidence>
<evidence type="ECO:0000313" key="15">
    <source>
        <dbReference type="EMBL" id="CAL1329394.1"/>
    </source>
</evidence>
<dbReference type="SUPFAM" id="SSF52540">
    <property type="entry name" value="P-loop containing nucleoside triphosphate hydrolases"/>
    <property type="match status" value="1"/>
</dbReference>
<evidence type="ECO:0000256" key="14">
    <source>
        <dbReference type="SAM" id="Phobius"/>
    </source>
</evidence>
<protein>
    <recommendedName>
        <fullName evidence="4 13">Tetraacyldisaccharide 4'-kinase</fullName>
        <ecNumber evidence="3 13">2.7.1.130</ecNumber>
    </recommendedName>
    <alternativeName>
        <fullName evidence="12 13">Lipid A 4'-kinase</fullName>
    </alternativeName>
</protein>
<evidence type="ECO:0000256" key="5">
    <source>
        <dbReference type="ARBA" id="ARBA00022516"/>
    </source>
</evidence>
<dbReference type="EC" id="2.7.1.130" evidence="3 13"/>
<comment type="similarity">
    <text evidence="13">Belongs to the LpxK family.</text>
</comment>
<keyword evidence="8 13" id="KW-0547">Nucleotide-binding</keyword>
<evidence type="ECO:0000256" key="9">
    <source>
        <dbReference type="ARBA" id="ARBA00022777"/>
    </source>
</evidence>
<keyword evidence="14" id="KW-0472">Membrane</keyword>
<keyword evidence="16" id="KW-1185">Reference proteome</keyword>
<evidence type="ECO:0000256" key="6">
    <source>
        <dbReference type="ARBA" id="ARBA00022556"/>
    </source>
</evidence>
<dbReference type="HAMAP" id="MF_00409">
    <property type="entry name" value="LpxK"/>
    <property type="match status" value="1"/>
</dbReference>
<keyword evidence="10 13" id="KW-0067">ATP-binding</keyword>
<accession>A0ABP1CE56</accession>
<evidence type="ECO:0000256" key="11">
    <source>
        <dbReference type="ARBA" id="ARBA00023098"/>
    </source>
</evidence>
<keyword evidence="14" id="KW-1133">Transmembrane helix</keyword>
<keyword evidence="9 13" id="KW-0418">Kinase</keyword>
<keyword evidence="6 13" id="KW-0441">Lipid A biosynthesis</keyword>
<comment type="catalytic activity">
    <reaction evidence="13">
        <text>a lipid A disaccharide + ATP = a lipid IVA + ADP + H(+)</text>
        <dbReference type="Rhea" id="RHEA:67840"/>
        <dbReference type="ChEBI" id="CHEBI:15378"/>
        <dbReference type="ChEBI" id="CHEBI:30616"/>
        <dbReference type="ChEBI" id="CHEBI:176343"/>
        <dbReference type="ChEBI" id="CHEBI:176425"/>
        <dbReference type="ChEBI" id="CHEBI:456216"/>
        <dbReference type="EC" id="2.7.1.130"/>
    </reaction>
</comment>
<dbReference type="PANTHER" id="PTHR42724:SF1">
    <property type="entry name" value="TETRAACYLDISACCHARIDE 4'-KINASE, MITOCHONDRIAL-RELATED"/>
    <property type="match status" value="1"/>
</dbReference>
<evidence type="ECO:0000256" key="4">
    <source>
        <dbReference type="ARBA" id="ARBA00016436"/>
    </source>
</evidence>
<comment type="pathway">
    <text evidence="2 13">Glycolipid biosynthesis; lipid IV(A) biosynthesis; lipid IV(A) from (3R)-3-hydroxytetradecanoyl-[acyl-carrier-protein] and UDP-N-acetyl-alpha-D-glucosamine: step 6/6.</text>
</comment>
<dbReference type="Proteomes" id="UP001497533">
    <property type="component" value="Chromosome"/>
</dbReference>
<evidence type="ECO:0000256" key="7">
    <source>
        <dbReference type="ARBA" id="ARBA00022679"/>
    </source>
</evidence>
<evidence type="ECO:0000313" key="16">
    <source>
        <dbReference type="Proteomes" id="UP001497533"/>
    </source>
</evidence>
<dbReference type="EMBL" id="OZ034688">
    <property type="protein sequence ID" value="CAL1329394.1"/>
    <property type="molecule type" value="Genomic_DNA"/>
</dbReference>
<dbReference type="InterPro" id="IPR003758">
    <property type="entry name" value="LpxK"/>
</dbReference>
<keyword evidence="11 13" id="KW-0443">Lipid metabolism</keyword>
<keyword evidence="7 13" id="KW-0808">Transferase</keyword>
<evidence type="ECO:0000256" key="13">
    <source>
        <dbReference type="HAMAP-Rule" id="MF_00409"/>
    </source>
</evidence>
<dbReference type="Pfam" id="PF02606">
    <property type="entry name" value="LpxK"/>
    <property type="match status" value="1"/>
</dbReference>
<evidence type="ECO:0000256" key="10">
    <source>
        <dbReference type="ARBA" id="ARBA00022840"/>
    </source>
</evidence>
<evidence type="ECO:0000256" key="3">
    <source>
        <dbReference type="ARBA" id="ARBA00012071"/>
    </source>
</evidence>
<sequence>MIEQIWFNKSWLYILLIPLSFLYELIIFLKKISYKIKLLRSWKSPIPVIIVGNITIGGNGKTPVVIWLVESLKKEGYKVGVISRGYKGKTKKYPLIVDSNTTTQTAGDEPILIFQRTKVPIAVAPKRKKAIQTLLNKFILDVIITDDGLQHYALQRDYEIIVIDGQRRFGNGFLLPAGPMRERKNRLTKVNALIINGGNSIEKEIEMSLEGNFCINLLTKKICKITDFNSVVAIAGIGFPYRFFMYLKNKGLILINTYAFSDHKYYKLQELISLTKQNEILFMTEKDAVKCQNFAQNNWWYVPIYAKLNKQKSKIILKEIKKIILKKNLKNINYWYNISI</sequence>
<reference evidence="15" key="1">
    <citation type="submission" date="2024-04" db="EMBL/GenBank/DDBJ databases">
        <authorList>
            <person name="Manzano-Marin A."/>
            <person name="Manzano-Marin A."/>
            <person name="Alejandro Manzano Marin A."/>
        </authorList>
    </citation>
    <scope>NUCLEOTIDE SEQUENCE [LARGE SCALE GENOMIC DNA]</scope>
    <source>
        <strain evidence="15">TABTEA</strain>
    </source>
</reference>
<name>A0ABP1CE56_9GAMM</name>
<evidence type="ECO:0000256" key="8">
    <source>
        <dbReference type="ARBA" id="ARBA00022741"/>
    </source>
</evidence>
<dbReference type="NCBIfam" id="TIGR00682">
    <property type="entry name" value="lpxK"/>
    <property type="match status" value="1"/>
</dbReference>
<comment type="function">
    <text evidence="1 13">Transfers the gamma-phosphate of ATP to the 4'-position of a tetraacyldisaccharide 1-phosphate intermediate (termed DS-1-P) to form tetraacyldisaccharide 1,4'-bis-phosphate (lipid IVA).</text>
</comment>
<feature type="binding site" evidence="13">
    <location>
        <begin position="55"/>
        <end position="62"/>
    </location>
    <ligand>
        <name>ATP</name>
        <dbReference type="ChEBI" id="CHEBI:30616"/>
    </ligand>
</feature>
<dbReference type="PANTHER" id="PTHR42724">
    <property type="entry name" value="TETRAACYLDISACCHARIDE 4'-KINASE"/>
    <property type="match status" value="1"/>
</dbReference>
<keyword evidence="14" id="KW-0812">Transmembrane</keyword>
<organism evidence="15 16">
    <name type="scientific">Candidatus Providencia siddallii</name>
    <dbReference type="NCBI Taxonomy" id="1715285"/>
    <lineage>
        <taxon>Bacteria</taxon>
        <taxon>Pseudomonadati</taxon>
        <taxon>Pseudomonadota</taxon>
        <taxon>Gammaproteobacteria</taxon>
        <taxon>Enterobacterales</taxon>
        <taxon>Morganellaceae</taxon>
        <taxon>Providencia</taxon>
    </lineage>
</organism>
<evidence type="ECO:0000256" key="1">
    <source>
        <dbReference type="ARBA" id="ARBA00002274"/>
    </source>
</evidence>
<keyword evidence="5 13" id="KW-0444">Lipid biosynthesis</keyword>
<evidence type="ECO:0000256" key="2">
    <source>
        <dbReference type="ARBA" id="ARBA00004870"/>
    </source>
</evidence>
<proteinExistence type="inferred from homology"/>
<dbReference type="InterPro" id="IPR027417">
    <property type="entry name" value="P-loop_NTPase"/>
</dbReference>
<dbReference type="GO" id="GO:0009029">
    <property type="term" value="F:lipid-A 4'-kinase activity"/>
    <property type="evidence" value="ECO:0007669"/>
    <property type="project" value="UniProtKB-EC"/>
</dbReference>
<dbReference type="RefSeq" id="WP_341765301.1">
    <property type="nucleotide sequence ID" value="NZ_OZ034688.1"/>
</dbReference>
<gene>
    <name evidence="13 15" type="primary">lpxK</name>
    <name evidence="15" type="ORF">PRHACTZTBTEA_476</name>
</gene>
<feature type="transmembrane region" description="Helical" evidence="14">
    <location>
        <begin position="12"/>
        <end position="29"/>
    </location>
</feature>